<feature type="region of interest" description="Disordered" evidence="3">
    <location>
        <begin position="1063"/>
        <end position="1082"/>
    </location>
</feature>
<feature type="region of interest" description="Disordered" evidence="3">
    <location>
        <begin position="1089"/>
        <end position="1136"/>
    </location>
</feature>
<dbReference type="Gene3D" id="1.10.510.10">
    <property type="entry name" value="Transferase(Phosphotransferase) domain 1"/>
    <property type="match status" value="1"/>
</dbReference>
<proteinExistence type="predicted"/>
<dbReference type="InterPro" id="IPR020635">
    <property type="entry name" value="Tyr_kinase_cat_dom"/>
</dbReference>
<evidence type="ECO:0000256" key="1">
    <source>
        <dbReference type="ARBA" id="ARBA00022741"/>
    </source>
</evidence>
<dbReference type="InterPro" id="IPR050198">
    <property type="entry name" value="Non-receptor_tyrosine_kinases"/>
</dbReference>
<keyword evidence="1" id="KW-0547">Nucleotide-binding</keyword>
<feature type="domain" description="Tyrosine-protein kinase catalytic" evidence="4">
    <location>
        <begin position="237"/>
        <end position="462"/>
    </location>
</feature>
<dbReference type="GO" id="GO:0004713">
    <property type="term" value="F:protein tyrosine kinase activity"/>
    <property type="evidence" value="ECO:0007669"/>
    <property type="project" value="InterPro"/>
</dbReference>
<dbReference type="KEGG" id="mbr:MONBRDRAFT_9236"/>
<feature type="compositionally biased region" description="Low complexity" evidence="3">
    <location>
        <begin position="751"/>
        <end position="771"/>
    </location>
</feature>
<feature type="region of interest" description="Disordered" evidence="3">
    <location>
        <begin position="490"/>
        <end position="511"/>
    </location>
</feature>
<accession>A9V2I1</accession>
<keyword evidence="6" id="KW-1185">Reference proteome</keyword>
<dbReference type="STRING" id="81824.A9V2I1"/>
<dbReference type="GO" id="GO:0005886">
    <property type="term" value="C:plasma membrane"/>
    <property type="evidence" value="ECO:0000318"/>
    <property type="project" value="GO_Central"/>
</dbReference>
<keyword evidence="2" id="KW-0067">ATP-binding</keyword>
<evidence type="ECO:0000313" key="5">
    <source>
        <dbReference type="EMBL" id="EDQ88260.1"/>
    </source>
</evidence>
<dbReference type="AlphaFoldDB" id="A9V2I1"/>
<dbReference type="Pfam" id="PF07714">
    <property type="entry name" value="PK_Tyr_Ser-Thr"/>
    <property type="match status" value="1"/>
</dbReference>
<dbReference type="InParanoid" id="A9V2I1"/>
<dbReference type="InterPro" id="IPR011009">
    <property type="entry name" value="Kinase-like_dom_sf"/>
</dbReference>
<feature type="region of interest" description="Disordered" evidence="3">
    <location>
        <begin position="590"/>
        <end position="800"/>
    </location>
</feature>
<reference evidence="5 6" key="1">
    <citation type="journal article" date="2008" name="Nature">
        <title>The genome of the choanoflagellate Monosiga brevicollis and the origin of metazoans.</title>
        <authorList>
            <consortium name="JGI Sequencing"/>
            <person name="King N."/>
            <person name="Westbrook M.J."/>
            <person name="Young S.L."/>
            <person name="Kuo A."/>
            <person name="Abedin M."/>
            <person name="Chapman J."/>
            <person name="Fairclough S."/>
            <person name="Hellsten U."/>
            <person name="Isogai Y."/>
            <person name="Letunic I."/>
            <person name="Marr M."/>
            <person name="Pincus D."/>
            <person name="Putnam N."/>
            <person name="Rokas A."/>
            <person name="Wright K.J."/>
            <person name="Zuzow R."/>
            <person name="Dirks W."/>
            <person name="Good M."/>
            <person name="Goodstein D."/>
            <person name="Lemons D."/>
            <person name="Li W."/>
            <person name="Lyons J.B."/>
            <person name="Morris A."/>
            <person name="Nichols S."/>
            <person name="Richter D.J."/>
            <person name="Salamov A."/>
            <person name="Bork P."/>
            <person name="Lim W.A."/>
            <person name="Manning G."/>
            <person name="Miller W.T."/>
            <person name="McGinnis W."/>
            <person name="Shapiro H."/>
            <person name="Tjian R."/>
            <person name="Grigoriev I.V."/>
            <person name="Rokhsar D."/>
        </authorList>
    </citation>
    <scope>NUCLEOTIDE SEQUENCE [LARGE SCALE GENOMIC DNA]</scope>
    <source>
        <strain evidence="6">MX1 / ATCC 50154</strain>
    </source>
</reference>
<name>A9V2I1_MONBE</name>
<feature type="region of interest" description="Disordered" evidence="3">
    <location>
        <begin position="978"/>
        <end position="1016"/>
    </location>
</feature>
<evidence type="ECO:0000256" key="2">
    <source>
        <dbReference type="ARBA" id="ARBA00022840"/>
    </source>
</evidence>
<dbReference type="eggNOG" id="KOG0197">
    <property type="taxonomic scope" value="Eukaryota"/>
</dbReference>
<dbReference type="EMBL" id="CH991555">
    <property type="protein sequence ID" value="EDQ88260.1"/>
    <property type="molecule type" value="Genomic_DNA"/>
</dbReference>
<dbReference type="SUPFAM" id="SSF56112">
    <property type="entry name" value="Protein kinase-like (PK-like)"/>
    <property type="match status" value="1"/>
</dbReference>
<evidence type="ECO:0000313" key="6">
    <source>
        <dbReference type="Proteomes" id="UP000001357"/>
    </source>
</evidence>
<dbReference type="SMART" id="SM00219">
    <property type="entry name" value="TyrKc"/>
    <property type="match status" value="1"/>
</dbReference>
<feature type="region of interest" description="Disordered" evidence="3">
    <location>
        <begin position="814"/>
        <end position="867"/>
    </location>
</feature>
<dbReference type="PANTHER" id="PTHR24418">
    <property type="entry name" value="TYROSINE-PROTEIN KINASE"/>
    <property type="match status" value="1"/>
</dbReference>
<dbReference type="GeneID" id="5892164"/>
<feature type="compositionally biased region" description="Low complexity" evidence="3">
    <location>
        <begin position="650"/>
        <end position="663"/>
    </location>
</feature>
<sequence length="1156" mass="124988">MVFVFFFFGGGGGGSRRCWSWLIHSSDSELSLTRPRTFMPPVRQPVRDDSRSGRVRVWANWIRPQLALWPSSSGARLDPTGSDGGLYGGVVRDRCKLLARATRGVVSGKVVASLASGPQEFSTRSAPSSSINHTTPGVAARVAVAVVRARLTLQPTWSAHSIHDGRKHRFLAGQCPFLSAQFSDRKVVAIKRDDIKLLTLDRTEGCFGLSRIPWLWHNVRALPCSDHTPLWHGLALVTLGWYKGQCRLRSGGADAASRVIDVGVKLLSTDATVLHIKALTKAKSRALGSRFKKHLPQPLSSVQNCQSRSRKGQKQAAAVSTMPPAGLSNATRLFLTSPVRTQATTDKAPDGFYTSPAGTLLMRWSPPEVGMTEGSIRRVNPAEDLWCFGFLLYEIYTKGRIPYGKSTWTDPQQYLDTMVEMQEGGILPQPEVCPDDAYSIMVDCWSHDPKDRPTFASVESRLSSADAFTELEQVLASVASAAIMDGFEASKVTSPEPKRSPTPGGARDHIVPPQAPASIGWAADNHNQDDFDPLQVDLDLFETSPDEHQVVDLSPEVDEAAMRSPTPQKSLNVDQANDLISALITQQDVTGFPDEAISPRSSVSPLDKDMDDDLDDSADRRGSKLSNRSVSFADEVTVIRGQDKKNKQGAPATAAPKPALPTMPERKAEGAVSSQNGPRNLKKRPTPFASNRPRLSAEDDMKATKPLTSHGAQSSPPVVPAASPALDTDIPPPPPTAQELLQSAKPTVRGSAAARARAAAQSASSTSSASTPERVTFRPSAAARAHARQAARPRDSFPSFASANATYSRLAETAPAAAGQPLPPRMSGDYGFGSALEQMPTSQSTKPLHPAKEAPMPVQSAHPATHASAAPAHMLYPPLNAAQEQQMQNEWQRQRAAPPSSSGSLLGPQVHTTSRLLHENATLRADLIAMRNAVAEALDLAEQKRQEREAQLQEIQFQQSALAQQAQALAAQEQALRNRHAQAQQRSSQLQALASSMGGPAPSIQPNMHQYARGLGPDADYAPEVYDVNASSTQPSRAVLNHHHGADLISAAELQSNFERKLSMPPAPAHARARGSSIDFGFPDEAQRRRSTQYGFEPNYSQGQDRAGPGNDEGEYLDVEDDGADDASDGSNYRHPLNSQVKRCLTLLMLSRHHTF</sequence>
<organism evidence="5 6">
    <name type="scientific">Monosiga brevicollis</name>
    <name type="common">Choanoflagellate</name>
    <dbReference type="NCBI Taxonomy" id="81824"/>
    <lineage>
        <taxon>Eukaryota</taxon>
        <taxon>Choanoflagellata</taxon>
        <taxon>Craspedida</taxon>
        <taxon>Salpingoecidae</taxon>
        <taxon>Monosiga</taxon>
    </lineage>
</organism>
<evidence type="ECO:0000256" key="3">
    <source>
        <dbReference type="SAM" id="MobiDB-lite"/>
    </source>
</evidence>
<feature type="compositionally biased region" description="Low complexity" evidence="3">
    <location>
        <begin position="714"/>
        <end position="725"/>
    </location>
</feature>
<feature type="region of interest" description="Disordered" evidence="3">
    <location>
        <begin position="884"/>
        <end position="908"/>
    </location>
</feature>
<feature type="compositionally biased region" description="Acidic residues" evidence="3">
    <location>
        <begin position="1112"/>
        <end position="1128"/>
    </location>
</feature>
<dbReference type="InterPro" id="IPR001245">
    <property type="entry name" value="Ser-Thr/Tyr_kinase_cat_dom"/>
</dbReference>
<dbReference type="GO" id="GO:0005524">
    <property type="term" value="F:ATP binding"/>
    <property type="evidence" value="ECO:0007669"/>
    <property type="project" value="UniProtKB-KW"/>
</dbReference>
<gene>
    <name evidence="5" type="ORF">MONBRDRAFT_9236</name>
</gene>
<feature type="compositionally biased region" description="Low complexity" evidence="3">
    <location>
        <begin position="978"/>
        <end position="996"/>
    </location>
</feature>
<evidence type="ECO:0000259" key="4">
    <source>
        <dbReference type="SMART" id="SM00219"/>
    </source>
</evidence>
<dbReference type="Proteomes" id="UP000001357">
    <property type="component" value="Unassembled WGS sequence"/>
</dbReference>
<protein>
    <recommendedName>
        <fullName evidence="4">Tyrosine-protein kinase catalytic domain-containing protein</fullName>
    </recommendedName>
</protein>
<dbReference type="RefSeq" id="XP_001746853.1">
    <property type="nucleotide sequence ID" value="XM_001746801.1"/>
</dbReference>